<evidence type="ECO:0000259" key="18">
    <source>
        <dbReference type="PROSITE" id="PS51262"/>
    </source>
</evidence>
<dbReference type="InterPro" id="IPR013083">
    <property type="entry name" value="Znf_RING/FYVE/PHD"/>
</dbReference>
<dbReference type="EC" id="2.3.2.27" evidence="4"/>
<keyword evidence="5" id="KW-0963">Cytoplasm</keyword>
<dbReference type="SUPFAM" id="SSF57845">
    <property type="entry name" value="B-box zinc-binding domain"/>
    <property type="match status" value="1"/>
</dbReference>
<dbReference type="Gene3D" id="3.30.160.60">
    <property type="entry name" value="Classic Zinc Finger"/>
    <property type="match status" value="1"/>
</dbReference>
<dbReference type="InterPro" id="IPR001841">
    <property type="entry name" value="Znf_RING"/>
</dbReference>
<dbReference type="FunFam" id="3.30.40.10:FF:000014">
    <property type="entry name" value="probable E3 ubiquitin-protein ligase MID2"/>
    <property type="match status" value="1"/>
</dbReference>
<dbReference type="InterPro" id="IPR050617">
    <property type="entry name" value="E3_ligase_FN3/SPRY"/>
</dbReference>
<dbReference type="InterPro" id="IPR017907">
    <property type="entry name" value="Znf_RING_CS"/>
</dbReference>
<dbReference type="AlphaFoldDB" id="A0A6G0IMR1"/>
<evidence type="ECO:0000313" key="19">
    <source>
        <dbReference type="EMBL" id="KAE8292654.1"/>
    </source>
</evidence>
<evidence type="ECO:0000256" key="3">
    <source>
        <dbReference type="ARBA" id="ARBA00004496"/>
    </source>
</evidence>
<dbReference type="GO" id="GO:0070507">
    <property type="term" value="P:regulation of microtubule cytoskeleton organization"/>
    <property type="evidence" value="ECO:0007669"/>
    <property type="project" value="TreeGrafter"/>
</dbReference>
<keyword evidence="8 13" id="KW-0863">Zinc-finger</keyword>
<dbReference type="InterPro" id="IPR027370">
    <property type="entry name" value="Znf-RING_euk"/>
</dbReference>
<feature type="region of interest" description="Disordered" evidence="15">
    <location>
        <begin position="767"/>
        <end position="788"/>
    </location>
</feature>
<keyword evidence="20" id="KW-1185">Reference proteome</keyword>
<accession>A0A6G0IMR1</accession>
<evidence type="ECO:0000256" key="10">
    <source>
        <dbReference type="ARBA" id="ARBA00023054"/>
    </source>
</evidence>
<gene>
    <name evidence="19" type="ORF">D5F01_LYC07740</name>
</gene>
<feature type="domain" description="RING-type" evidence="16">
    <location>
        <begin position="58"/>
        <end position="111"/>
    </location>
</feature>
<dbReference type="SMART" id="SM00336">
    <property type="entry name" value="BBOX"/>
    <property type="match status" value="1"/>
</dbReference>
<dbReference type="PANTHER" id="PTHR24099">
    <property type="entry name" value="E3 UBIQUITIN-PROTEIN LIGASE TRIM36-RELATED"/>
    <property type="match status" value="1"/>
</dbReference>
<evidence type="ECO:0000256" key="7">
    <source>
        <dbReference type="ARBA" id="ARBA00022723"/>
    </source>
</evidence>
<dbReference type="PANTHER" id="PTHR24099:SF17">
    <property type="entry name" value="TRIPARTITE MOTIF CONTAINING 55"/>
    <property type="match status" value="1"/>
</dbReference>
<feature type="compositionally biased region" description="Basic and acidic residues" evidence="15">
    <location>
        <begin position="522"/>
        <end position="531"/>
    </location>
</feature>
<dbReference type="PROSITE" id="PS00518">
    <property type="entry name" value="ZF_RING_1"/>
    <property type="match status" value="1"/>
</dbReference>
<keyword evidence="6" id="KW-0808">Transferase</keyword>
<feature type="region of interest" description="Disordered" evidence="15">
    <location>
        <begin position="509"/>
        <end position="531"/>
    </location>
</feature>
<reference evidence="19 20" key="1">
    <citation type="submission" date="2019-07" db="EMBL/GenBank/DDBJ databases">
        <title>Chromosome genome assembly for large yellow croaker.</title>
        <authorList>
            <person name="Xiao S."/>
        </authorList>
    </citation>
    <scope>NUCLEOTIDE SEQUENCE [LARGE SCALE GENOMIC DNA]</scope>
    <source>
        <strain evidence="19">JMULYC20181020</strain>
        <tissue evidence="19">Muscle</tissue>
    </source>
</reference>
<feature type="compositionally biased region" description="Low complexity" evidence="15">
    <location>
        <begin position="855"/>
        <end position="872"/>
    </location>
</feature>
<keyword evidence="9" id="KW-0862">Zinc</keyword>
<proteinExistence type="predicted"/>
<feature type="region of interest" description="Disordered" evidence="15">
    <location>
        <begin position="842"/>
        <end position="878"/>
    </location>
</feature>
<dbReference type="Gene3D" id="1.20.5.170">
    <property type="match status" value="1"/>
</dbReference>
<feature type="domain" description="B box-type" evidence="17">
    <location>
        <begin position="159"/>
        <end position="196"/>
    </location>
</feature>
<comment type="catalytic activity">
    <reaction evidence="1">
        <text>S-ubiquitinyl-[E2 ubiquitin-conjugating enzyme]-L-cysteine + [acceptor protein]-L-lysine = [E2 ubiquitin-conjugating enzyme]-L-cysteine + N(6)-ubiquitinyl-[acceptor protein]-L-lysine.</text>
        <dbReference type="EC" id="2.3.2.27"/>
    </reaction>
</comment>
<dbReference type="PROSITE" id="PS50089">
    <property type="entry name" value="ZF_RING_2"/>
    <property type="match status" value="1"/>
</dbReference>
<dbReference type="GO" id="GO:0008270">
    <property type="term" value="F:zinc ion binding"/>
    <property type="evidence" value="ECO:0007669"/>
    <property type="project" value="UniProtKB-KW"/>
</dbReference>
<feature type="compositionally biased region" description="Pro residues" evidence="15">
    <location>
        <begin position="412"/>
        <end position="422"/>
    </location>
</feature>
<keyword evidence="7" id="KW-0479">Metal-binding</keyword>
<dbReference type="Pfam" id="PF00643">
    <property type="entry name" value="zf-B_box"/>
    <property type="match status" value="1"/>
</dbReference>
<dbReference type="InterPro" id="IPR017903">
    <property type="entry name" value="COS_domain"/>
</dbReference>
<evidence type="ECO:0000256" key="9">
    <source>
        <dbReference type="ARBA" id="ARBA00022833"/>
    </source>
</evidence>
<dbReference type="SUPFAM" id="SSF57850">
    <property type="entry name" value="RING/U-box"/>
    <property type="match status" value="1"/>
</dbReference>
<evidence type="ECO:0000256" key="8">
    <source>
        <dbReference type="ARBA" id="ARBA00022771"/>
    </source>
</evidence>
<keyword evidence="11" id="KW-0514">Muscle protein</keyword>
<dbReference type="GO" id="GO:0005634">
    <property type="term" value="C:nucleus"/>
    <property type="evidence" value="ECO:0007669"/>
    <property type="project" value="UniProtKB-SubCell"/>
</dbReference>
<evidence type="ECO:0000256" key="4">
    <source>
        <dbReference type="ARBA" id="ARBA00012483"/>
    </source>
</evidence>
<dbReference type="GO" id="GO:0005737">
    <property type="term" value="C:cytoplasm"/>
    <property type="evidence" value="ECO:0007669"/>
    <property type="project" value="UniProtKB-SubCell"/>
</dbReference>
<dbReference type="PROSITE" id="PS51262">
    <property type="entry name" value="COS"/>
    <property type="match status" value="1"/>
</dbReference>
<evidence type="ECO:0000256" key="11">
    <source>
        <dbReference type="ARBA" id="ARBA00023179"/>
    </source>
</evidence>
<comment type="caution">
    <text evidence="19">The sequence shown here is derived from an EMBL/GenBank/DDBJ whole genome shotgun (WGS) entry which is preliminary data.</text>
</comment>
<sequence>MTQRNYLIRDPTLGDHQQMERKEEVKFGGAAVSLSADLSCLQGGGGAELATLEKQLICPICLELFNKPVVILPCQHNLCRKCANELYQPSLFQARTTMMVNSGRFRCPSCRHEVVLDRHGVYGLQRNLLVENIIDVYKQEVSNNNNATGTQQAPIDVTCSDHEGEKVNIYCLTCQVPTCSLCKVFGAHQSCEVAPLTDIYQQHKDELSEEISSLVSVNTKVQALIDELEESCRNIEENSETQKQNVCDRFNRVFSILEERRNAMTQRISSEQEEKTGHAQALVRCYGDSIQANTKLVERATSSMEEPDMAAFVQNSRELITKVIAATGSCPSETLKPGYESLSHYRYNFSRQERALKSVDFLSVVEDVPEEPEVEEEPEEPNELPVQIIEAKHHQETSTQNLDSVIEPVKEPIPAPIPPPVTPVQTSAPTPAPVPPAPDLVTDSEEPAVAVLQPETDNNLDLNDGGSGQINKKEEEKKEEDGCAAPAPIKEENICEHEEGMSTIQCDGGEAESDAGDWTTQTEEKHDAQDEEMQMKEENDATFYPSWYKPNSWRRVSPVPAEILPTVYDTDQMMCSPQPAGDPLPETETRIQPQSLWSLASQPPPGTQQLPLSTELHAQTSENQLRPSSLLHEPHKVPVEPGSPQVTETAGEAGIMEEENEDEEDMQGWVCVPGTVDKGFSLAEGSFDLGEDSLNSISDKYDSPSSLPPEETRSGLEKDNSEMDKANFELRHGRADDSEDKKQHDDILDFEAEMMNERLRKEKVVVSMSENSSEPKNGTLDEEDHGVGSTDSFIQTGGGPEFEAGCHSALLPVGLPGHPAEGLGLHRLLHLHITPTGDTPHPHCCTAQMETETGSPAQTSPPSSCSSFTPSEAPRRPSFCFSWLNPLHKKK</sequence>
<name>A0A6G0IMR1_LARCR</name>
<evidence type="ECO:0000256" key="15">
    <source>
        <dbReference type="SAM" id="MobiDB-lite"/>
    </source>
</evidence>
<organism evidence="19 20">
    <name type="scientific">Larimichthys crocea</name>
    <name type="common">Large yellow croaker</name>
    <name type="synonym">Pseudosciaena crocea</name>
    <dbReference type="NCBI Taxonomy" id="215358"/>
    <lineage>
        <taxon>Eukaryota</taxon>
        <taxon>Metazoa</taxon>
        <taxon>Chordata</taxon>
        <taxon>Craniata</taxon>
        <taxon>Vertebrata</taxon>
        <taxon>Euteleostomi</taxon>
        <taxon>Actinopterygii</taxon>
        <taxon>Neopterygii</taxon>
        <taxon>Teleostei</taxon>
        <taxon>Neoteleostei</taxon>
        <taxon>Acanthomorphata</taxon>
        <taxon>Eupercaria</taxon>
        <taxon>Sciaenidae</taxon>
        <taxon>Larimichthys</taxon>
    </lineage>
</organism>
<feature type="region of interest" description="Disordered" evidence="15">
    <location>
        <begin position="412"/>
        <end position="483"/>
    </location>
</feature>
<feature type="domain" description="COS" evidence="18">
    <location>
        <begin position="304"/>
        <end position="362"/>
    </location>
</feature>
<feature type="region of interest" description="Disordered" evidence="15">
    <location>
        <begin position="693"/>
        <end position="723"/>
    </location>
</feature>
<evidence type="ECO:0000256" key="1">
    <source>
        <dbReference type="ARBA" id="ARBA00000900"/>
    </source>
</evidence>
<evidence type="ECO:0000256" key="6">
    <source>
        <dbReference type="ARBA" id="ARBA00022679"/>
    </source>
</evidence>
<protein>
    <recommendedName>
        <fullName evidence="4">RING-type E3 ubiquitin transferase</fullName>
        <ecNumber evidence="4">2.3.2.27</ecNumber>
    </recommendedName>
</protein>
<evidence type="ECO:0000259" key="16">
    <source>
        <dbReference type="PROSITE" id="PS50089"/>
    </source>
</evidence>
<feature type="region of interest" description="Disordered" evidence="15">
    <location>
        <begin position="621"/>
        <end position="651"/>
    </location>
</feature>
<dbReference type="SMART" id="SM00184">
    <property type="entry name" value="RING"/>
    <property type="match status" value="1"/>
</dbReference>
<keyword evidence="12" id="KW-0539">Nucleus</keyword>
<keyword evidence="10 14" id="KW-0175">Coiled coil</keyword>
<dbReference type="Proteomes" id="UP000424527">
    <property type="component" value="Unassembled WGS sequence"/>
</dbReference>
<evidence type="ECO:0000259" key="17">
    <source>
        <dbReference type="PROSITE" id="PS50119"/>
    </source>
</evidence>
<dbReference type="InterPro" id="IPR000315">
    <property type="entry name" value="Znf_B-box"/>
</dbReference>
<evidence type="ECO:0000256" key="14">
    <source>
        <dbReference type="SAM" id="Coils"/>
    </source>
</evidence>
<evidence type="ECO:0000256" key="12">
    <source>
        <dbReference type="ARBA" id="ARBA00023242"/>
    </source>
</evidence>
<evidence type="ECO:0000256" key="5">
    <source>
        <dbReference type="ARBA" id="ARBA00022490"/>
    </source>
</evidence>
<evidence type="ECO:0000313" key="20">
    <source>
        <dbReference type="Proteomes" id="UP000424527"/>
    </source>
</evidence>
<evidence type="ECO:0000256" key="13">
    <source>
        <dbReference type="PROSITE-ProRule" id="PRU00024"/>
    </source>
</evidence>
<dbReference type="Pfam" id="PF13445">
    <property type="entry name" value="zf-RING_UBOX"/>
    <property type="match status" value="1"/>
</dbReference>
<dbReference type="Gene3D" id="3.30.40.10">
    <property type="entry name" value="Zinc/RING finger domain, C3HC4 (zinc finger)"/>
    <property type="match status" value="1"/>
</dbReference>
<dbReference type="PROSITE" id="PS50119">
    <property type="entry name" value="ZF_BBOX"/>
    <property type="match status" value="1"/>
</dbReference>
<feature type="compositionally biased region" description="Basic and acidic residues" evidence="15">
    <location>
        <begin position="471"/>
        <end position="481"/>
    </location>
</feature>
<dbReference type="EMBL" id="REGW02000008">
    <property type="protein sequence ID" value="KAE8292654.1"/>
    <property type="molecule type" value="Genomic_DNA"/>
</dbReference>
<dbReference type="GO" id="GO:0061630">
    <property type="term" value="F:ubiquitin protein ligase activity"/>
    <property type="evidence" value="ECO:0007669"/>
    <property type="project" value="UniProtKB-EC"/>
</dbReference>
<feature type="coiled-coil region" evidence="14">
    <location>
        <begin position="218"/>
        <end position="274"/>
    </location>
</feature>
<comment type="subcellular location">
    <subcellularLocation>
        <location evidence="3">Cytoplasm</location>
    </subcellularLocation>
    <subcellularLocation>
        <location evidence="2">Nucleus</location>
    </subcellularLocation>
</comment>
<evidence type="ECO:0000256" key="2">
    <source>
        <dbReference type="ARBA" id="ARBA00004123"/>
    </source>
</evidence>
<feature type="compositionally biased region" description="Basic and acidic residues" evidence="15">
    <location>
        <begin position="710"/>
        <end position="723"/>
    </location>
</feature>